<reference evidence="1 2" key="1">
    <citation type="submission" date="2021-04" db="EMBL/GenBank/DDBJ databases">
        <title>Complete genome sequence of Stygiolobus sp. KN-1.</title>
        <authorList>
            <person name="Nakamura K."/>
            <person name="Sakai H."/>
            <person name="Kurosawa N."/>
        </authorList>
    </citation>
    <scope>NUCLEOTIDE SEQUENCE [LARGE SCALE GENOMIC DNA]</scope>
    <source>
        <strain evidence="1 2">KN-1</strain>
    </source>
</reference>
<dbReference type="EMBL" id="AP024597">
    <property type="protein sequence ID" value="BCU71179.1"/>
    <property type="molecule type" value="Genomic_DNA"/>
</dbReference>
<keyword evidence="2" id="KW-1185">Reference proteome</keyword>
<proteinExistence type="predicted"/>
<dbReference type="KEGG" id="csty:KN1_24760"/>
<accession>A0A8D5U880</accession>
<dbReference type="AlphaFoldDB" id="A0A8D5U880"/>
<evidence type="ECO:0000313" key="1">
    <source>
        <dbReference type="EMBL" id="BCU71179.1"/>
    </source>
</evidence>
<organism evidence="1 2">
    <name type="scientific">Stygiolobus caldivivus</name>
    <dbReference type="NCBI Taxonomy" id="2824673"/>
    <lineage>
        <taxon>Archaea</taxon>
        <taxon>Thermoproteota</taxon>
        <taxon>Thermoprotei</taxon>
        <taxon>Sulfolobales</taxon>
        <taxon>Sulfolobaceae</taxon>
        <taxon>Stygiolobus</taxon>
    </lineage>
</organism>
<gene>
    <name evidence="1" type="ORF">KN1_24760</name>
</gene>
<dbReference type="RefSeq" id="WP_225905690.1">
    <property type="nucleotide sequence ID" value="NZ_AP024597.1"/>
</dbReference>
<dbReference type="Proteomes" id="UP000825123">
    <property type="component" value="Chromosome"/>
</dbReference>
<sequence length="68" mass="7745">MKRVEVLIVDDLKGSTKVSEKQINEVLRQFNDETIDKIIINRVTLPSSLNDEDNILGVHIIVREVAET</sequence>
<protein>
    <submittedName>
        <fullName evidence="1">Uncharacterized protein</fullName>
    </submittedName>
</protein>
<name>A0A8D5U880_9CREN</name>
<evidence type="ECO:0000313" key="2">
    <source>
        <dbReference type="Proteomes" id="UP000825123"/>
    </source>
</evidence>
<dbReference type="GeneID" id="66164202"/>